<organism evidence="2 3">
    <name type="scientific">Apiospora hydei</name>
    <dbReference type="NCBI Taxonomy" id="1337664"/>
    <lineage>
        <taxon>Eukaryota</taxon>
        <taxon>Fungi</taxon>
        <taxon>Dikarya</taxon>
        <taxon>Ascomycota</taxon>
        <taxon>Pezizomycotina</taxon>
        <taxon>Sordariomycetes</taxon>
        <taxon>Xylariomycetidae</taxon>
        <taxon>Amphisphaeriales</taxon>
        <taxon>Apiosporaceae</taxon>
        <taxon>Apiospora</taxon>
    </lineage>
</organism>
<reference evidence="2 3" key="1">
    <citation type="submission" date="2023-01" db="EMBL/GenBank/DDBJ databases">
        <title>Analysis of 21 Apiospora genomes using comparative genomics revels a genus with tremendous synthesis potential of carbohydrate active enzymes and secondary metabolites.</title>
        <authorList>
            <person name="Sorensen T."/>
        </authorList>
    </citation>
    <scope>NUCLEOTIDE SEQUENCE [LARGE SCALE GENOMIC DNA]</scope>
    <source>
        <strain evidence="2 3">CBS 114990</strain>
    </source>
</reference>
<gene>
    <name evidence="2" type="ORF">PG997_014333</name>
</gene>
<comment type="caution">
    <text evidence="2">The sequence shown here is derived from an EMBL/GenBank/DDBJ whole genome shotgun (WGS) entry which is preliminary data.</text>
</comment>
<keyword evidence="3" id="KW-1185">Reference proteome</keyword>
<dbReference type="RefSeq" id="XP_066660835.1">
    <property type="nucleotide sequence ID" value="XM_066818647.1"/>
</dbReference>
<dbReference type="GeneID" id="92051707"/>
<accession>A0ABR1UTG9</accession>
<proteinExistence type="predicted"/>
<dbReference type="Proteomes" id="UP001433268">
    <property type="component" value="Unassembled WGS sequence"/>
</dbReference>
<protein>
    <submittedName>
        <fullName evidence="2">Uncharacterized protein</fullName>
    </submittedName>
</protein>
<feature type="region of interest" description="Disordered" evidence="1">
    <location>
        <begin position="1"/>
        <end position="20"/>
    </location>
</feature>
<sequence length="107" mass="11523">MVASSIVAPDRNEASNHLLSRAAEESRNGLAPGALIESWPNSPHSIISALRVVRGLMRNNQHVDSVFCKRDDEMILNIGPVGDGEQVVCAFIKKKEPPSPAAQQLPA</sequence>
<dbReference type="EMBL" id="JAQQWN010000010">
    <property type="protein sequence ID" value="KAK8062236.1"/>
    <property type="molecule type" value="Genomic_DNA"/>
</dbReference>
<evidence type="ECO:0000256" key="1">
    <source>
        <dbReference type="SAM" id="MobiDB-lite"/>
    </source>
</evidence>
<name>A0ABR1UTG9_9PEZI</name>
<evidence type="ECO:0000313" key="2">
    <source>
        <dbReference type="EMBL" id="KAK8062236.1"/>
    </source>
</evidence>
<evidence type="ECO:0000313" key="3">
    <source>
        <dbReference type="Proteomes" id="UP001433268"/>
    </source>
</evidence>